<keyword evidence="1" id="KW-0175">Coiled coil</keyword>
<protein>
    <recommendedName>
        <fullName evidence="3">Porin</fullName>
    </recommendedName>
</protein>
<feature type="coiled-coil region" evidence="1">
    <location>
        <begin position="19"/>
        <end position="46"/>
    </location>
</feature>
<organism evidence="2">
    <name type="scientific">hydrothermal vent metagenome</name>
    <dbReference type="NCBI Taxonomy" id="652676"/>
    <lineage>
        <taxon>unclassified sequences</taxon>
        <taxon>metagenomes</taxon>
        <taxon>ecological metagenomes</taxon>
    </lineage>
</organism>
<dbReference type="AlphaFoldDB" id="A0A3B1ADR2"/>
<accession>A0A3B1ADR2</accession>
<reference evidence="2" key="1">
    <citation type="submission" date="2018-06" db="EMBL/GenBank/DDBJ databases">
        <authorList>
            <person name="Zhirakovskaya E."/>
        </authorList>
    </citation>
    <scope>NUCLEOTIDE SEQUENCE</scope>
</reference>
<evidence type="ECO:0008006" key="3">
    <source>
        <dbReference type="Google" id="ProtNLM"/>
    </source>
</evidence>
<dbReference type="Gene3D" id="2.40.160.10">
    <property type="entry name" value="Porin"/>
    <property type="match status" value="1"/>
</dbReference>
<proteinExistence type="predicted"/>
<name>A0A3B1ADR2_9ZZZZ</name>
<dbReference type="InterPro" id="IPR023614">
    <property type="entry name" value="Porin_dom_sf"/>
</dbReference>
<dbReference type="SUPFAM" id="SSF56935">
    <property type="entry name" value="Porins"/>
    <property type="match status" value="1"/>
</dbReference>
<evidence type="ECO:0000313" key="2">
    <source>
        <dbReference type="EMBL" id="VAW98183.1"/>
    </source>
</evidence>
<dbReference type="EMBL" id="UOFT01000065">
    <property type="protein sequence ID" value="VAW98183.1"/>
    <property type="molecule type" value="Genomic_DNA"/>
</dbReference>
<evidence type="ECO:0000256" key="1">
    <source>
        <dbReference type="SAM" id="Coils"/>
    </source>
</evidence>
<sequence>MNIKLTSLACFIGLAVSSNIMAQTEVEKLRSEVDALNKKAQEWEAYQGIKQKMEKDVSALNDKAREWEEWKAPKTLVHLAGFADVGYTDQKDATGSFSFGGFSPIFHYQFADKFMLEAELEFEINEGGKSEASIGYLTIDWFVNDYLALVGGKFLSPLGQFRQNIHPSWINKLASAPTGFGHDQAAPNADVGFMARGGYLLESQNSFNYAVYIANGPTLEADGSEIDMIETPGLGKDGDGSKTVGGRFGMFFPASKFEFGVSLATGKVSVRSGAAGSYSYDASRSYDVVGMDFNWRTGSIDIRGEFIQQKYGAESTSVAPDSGIWEAWYVQAAYNFSGTNWEAVARLGEYDTPTDSKDVEQITVGANYLFATNLVGKLSYEFNDNPNAGLTGKDRVLVQLAYGF</sequence>
<gene>
    <name evidence="2" type="ORF">MNBD_GAMMA23-20</name>
</gene>